<reference evidence="2" key="1">
    <citation type="submission" date="2021-06" db="EMBL/GenBank/DDBJ databases">
        <authorList>
            <person name="Kallberg Y."/>
            <person name="Tangrot J."/>
            <person name="Rosling A."/>
        </authorList>
    </citation>
    <scope>NUCLEOTIDE SEQUENCE</scope>
    <source>
        <strain evidence="2">FL130A</strain>
    </source>
</reference>
<accession>A0A9N9DXA1</accession>
<organism evidence="2 3">
    <name type="scientific">Ambispora leptoticha</name>
    <dbReference type="NCBI Taxonomy" id="144679"/>
    <lineage>
        <taxon>Eukaryota</taxon>
        <taxon>Fungi</taxon>
        <taxon>Fungi incertae sedis</taxon>
        <taxon>Mucoromycota</taxon>
        <taxon>Glomeromycotina</taxon>
        <taxon>Glomeromycetes</taxon>
        <taxon>Archaeosporales</taxon>
        <taxon>Ambisporaceae</taxon>
        <taxon>Ambispora</taxon>
    </lineage>
</organism>
<evidence type="ECO:0000256" key="1">
    <source>
        <dbReference type="SAM" id="MobiDB-lite"/>
    </source>
</evidence>
<protein>
    <submittedName>
        <fullName evidence="2">7943_t:CDS:1</fullName>
    </submittedName>
</protein>
<feature type="compositionally biased region" description="Polar residues" evidence="1">
    <location>
        <begin position="155"/>
        <end position="168"/>
    </location>
</feature>
<sequence>MTFSTQAPSSKSSITIDNILKINLHVVHVNPIAKVYDSFEYGKMALIVRYEMLELSWDFYNAQQEIIIPFKQIQKFRISDGKIYIQLLGEFISLIKVDADINGNLFKSKISPISFDSLKNAANLVFTPNDNVTSESLMVFGQIIKKFRFDKPSSITKTKNENNYPTNQDQEHGVPQM</sequence>
<gene>
    <name evidence="2" type="ORF">ALEPTO_LOCUS10181</name>
</gene>
<comment type="caution">
    <text evidence="2">The sequence shown here is derived from an EMBL/GenBank/DDBJ whole genome shotgun (WGS) entry which is preliminary data.</text>
</comment>
<dbReference type="Proteomes" id="UP000789508">
    <property type="component" value="Unassembled WGS sequence"/>
</dbReference>
<evidence type="ECO:0000313" key="3">
    <source>
        <dbReference type="Proteomes" id="UP000789508"/>
    </source>
</evidence>
<name>A0A9N9DXA1_9GLOM</name>
<feature type="region of interest" description="Disordered" evidence="1">
    <location>
        <begin position="155"/>
        <end position="177"/>
    </location>
</feature>
<dbReference type="AlphaFoldDB" id="A0A9N9DXA1"/>
<dbReference type="OrthoDB" id="2359582at2759"/>
<evidence type="ECO:0000313" key="2">
    <source>
        <dbReference type="EMBL" id="CAG8656316.1"/>
    </source>
</evidence>
<dbReference type="EMBL" id="CAJVPS010010195">
    <property type="protein sequence ID" value="CAG8656316.1"/>
    <property type="molecule type" value="Genomic_DNA"/>
</dbReference>
<proteinExistence type="predicted"/>
<keyword evidence="3" id="KW-1185">Reference proteome</keyword>
<feature type="non-terminal residue" evidence="2">
    <location>
        <position position="177"/>
    </location>
</feature>